<accession>A0A372JV48</accession>
<dbReference type="EMBL" id="QURH01000039">
    <property type="protein sequence ID" value="RFU43218.1"/>
    <property type="molecule type" value="Genomic_DNA"/>
</dbReference>
<evidence type="ECO:0000313" key="1">
    <source>
        <dbReference type="EMBL" id="RFU43218.1"/>
    </source>
</evidence>
<organism evidence="1 2">
    <name type="scientific">Actinomadura logoneensis</name>
    <dbReference type="NCBI Taxonomy" id="2293572"/>
    <lineage>
        <taxon>Bacteria</taxon>
        <taxon>Bacillati</taxon>
        <taxon>Actinomycetota</taxon>
        <taxon>Actinomycetes</taxon>
        <taxon>Streptosporangiales</taxon>
        <taxon>Thermomonosporaceae</taxon>
        <taxon>Actinomadura</taxon>
    </lineage>
</organism>
<name>A0A372JV48_9ACTN</name>
<dbReference type="Proteomes" id="UP000261811">
    <property type="component" value="Unassembled WGS sequence"/>
</dbReference>
<proteinExistence type="predicted"/>
<keyword evidence="2" id="KW-1185">Reference proteome</keyword>
<reference evidence="1 2" key="1">
    <citation type="submission" date="2018-08" db="EMBL/GenBank/DDBJ databases">
        <title>Actinomadura jelena sp. nov., a novel Actinomycete isolated from soil in Chad.</title>
        <authorList>
            <person name="Shi L."/>
        </authorList>
    </citation>
    <scope>NUCLEOTIDE SEQUENCE [LARGE SCALE GENOMIC DNA]</scope>
    <source>
        <strain evidence="1 2">NEAU-G17</strain>
    </source>
</reference>
<evidence type="ECO:0000313" key="2">
    <source>
        <dbReference type="Proteomes" id="UP000261811"/>
    </source>
</evidence>
<gene>
    <name evidence="1" type="ORF">DZF91_02325</name>
</gene>
<sequence length="111" mass="11140">MVQVTASNLPWSFNPVASASGVFLGTLTGVKVKIVGSDNCHATLAGPAGAGASLSATYTNSTATLTLGSTGSTTNLSVQTTDVNCDPTLFNVGDVFKLSASYKISPPLPTS</sequence>
<dbReference type="AlphaFoldDB" id="A0A372JV48"/>
<protein>
    <submittedName>
        <fullName evidence="1">Uncharacterized protein</fullName>
    </submittedName>
</protein>
<comment type="caution">
    <text evidence="1">The sequence shown here is derived from an EMBL/GenBank/DDBJ whole genome shotgun (WGS) entry which is preliminary data.</text>
</comment>